<dbReference type="Proteomes" id="UP001232973">
    <property type="component" value="Unassembled WGS sequence"/>
</dbReference>
<dbReference type="PANTHER" id="PTHR35004">
    <property type="entry name" value="TRANSPOSASE RV3428C-RELATED"/>
    <property type="match status" value="1"/>
</dbReference>
<comment type="caution">
    <text evidence="3">The sequence shown here is derived from an EMBL/GenBank/DDBJ whole genome shotgun (WGS) entry which is preliminary data.</text>
</comment>
<evidence type="ECO:0000259" key="2">
    <source>
        <dbReference type="PROSITE" id="PS50994"/>
    </source>
</evidence>
<dbReference type="NCBIfam" id="NF033546">
    <property type="entry name" value="transpos_IS21"/>
    <property type="match status" value="1"/>
</dbReference>
<evidence type="ECO:0000313" key="3">
    <source>
        <dbReference type="EMBL" id="MDQ0191637.1"/>
    </source>
</evidence>
<proteinExistence type="predicted"/>
<feature type="domain" description="Integrase catalytic" evidence="2">
    <location>
        <begin position="127"/>
        <end position="308"/>
    </location>
</feature>
<protein>
    <submittedName>
        <fullName evidence="3">Transposase</fullName>
    </submittedName>
</protein>
<dbReference type="PANTHER" id="PTHR35004:SF8">
    <property type="entry name" value="TRANSPOSASE RV3428C-RELATED"/>
    <property type="match status" value="1"/>
</dbReference>
<feature type="domain" description="HTH IS408-type" evidence="1">
    <location>
        <begin position="4"/>
        <end position="84"/>
    </location>
</feature>
<accession>A0ABT9XMU6</accession>
<name>A0ABT9XMU6_9BACL</name>
<dbReference type="RefSeq" id="WP_274454789.1">
    <property type="nucleotide sequence ID" value="NZ_CP067097.1"/>
</dbReference>
<dbReference type="Gene3D" id="1.10.10.60">
    <property type="entry name" value="Homeodomain-like"/>
    <property type="match status" value="1"/>
</dbReference>
<dbReference type="InterPro" id="IPR054353">
    <property type="entry name" value="IstA-like_C"/>
</dbReference>
<sequence>MRKIKEVLRLHNEIQLSERAIARSVNLSRDTVSRILSRANELNLQWPLPEDIDDVKLESELFPRPQGRPKNCTEPDWNYIHKESRKKGVTLQLLWQEYKAEYASGYQYSQFCERYRQWKKTLQISMRGEHRAGEKMFVDYAGPTIPYIDRETGEILQAQLFVAVLGASNYTFAEAQPSQGLESFVGGHVRAFTFFGGVPQLLVPDNLKAGVKEADRYEPVLNPTYHEMASHYGAAVMPARPKKPKDKPHAEAGVLLVERWILAVLRNRKFFSLAEINQAIRPLLTQLNEKPFQKLEGSRKSLFENIDKPALRPLPSTPYEFAIWRTAKVNIDYHVEAEKAYYSVPYQLVGQKLEVRLTQKVVEIFHKGKRVASHHRLFIKGKHATDPTHMPEAHRKHLEWTPKRLIDWGRSVGPNTGTLVERILESRKHPEQGYRSCLGLLKLSKQYSKERMEAAALRALTIGAFSSRSVKSILQTHADQTVLPLDLPETVPVHENIRGADYYRGTPKHDEVIH</sequence>
<gene>
    <name evidence="3" type="ORF">J2S03_003510</name>
</gene>
<dbReference type="PROSITE" id="PS50994">
    <property type="entry name" value="INTEGRASE"/>
    <property type="match status" value="1"/>
</dbReference>
<organism evidence="3 4">
    <name type="scientific">Alicyclobacillus cycloheptanicus</name>
    <dbReference type="NCBI Taxonomy" id="1457"/>
    <lineage>
        <taxon>Bacteria</taxon>
        <taxon>Bacillati</taxon>
        <taxon>Bacillota</taxon>
        <taxon>Bacilli</taxon>
        <taxon>Bacillales</taxon>
        <taxon>Alicyclobacillaceae</taxon>
        <taxon>Alicyclobacillus</taxon>
    </lineage>
</organism>
<dbReference type="InterPro" id="IPR001584">
    <property type="entry name" value="Integrase_cat-core"/>
</dbReference>
<evidence type="ECO:0000259" key="1">
    <source>
        <dbReference type="PROSITE" id="PS50532"/>
    </source>
</evidence>
<dbReference type="InterPro" id="IPR017895">
    <property type="entry name" value="HTH_IS408/IS1162_type"/>
</dbReference>
<evidence type="ECO:0000313" key="4">
    <source>
        <dbReference type="Proteomes" id="UP001232973"/>
    </source>
</evidence>
<dbReference type="PROSITE" id="PS50532">
    <property type="entry name" value="HTH_IS408"/>
    <property type="match status" value="1"/>
</dbReference>
<dbReference type="Pfam" id="PF22483">
    <property type="entry name" value="Mu-transpos_C_2"/>
    <property type="match status" value="1"/>
</dbReference>
<keyword evidence="4" id="KW-1185">Reference proteome</keyword>
<reference evidence="3 4" key="1">
    <citation type="submission" date="2023-07" db="EMBL/GenBank/DDBJ databases">
        <title>Genomic Encyclopedia of Type Strains, Phase IV (KMG-IV): sequencing the most valuable type-strain genomes for metagenomic binning, comparative biology and taxonomic classification.</title>
        <authorList>
            <person name="Goeker M."/>
        </authorList>
    </citation>
    <scope>NUCLEOTIDE SEQUENCE [LARGE SCALE GENOMIC DNA]</scope>
    <source>
        <strain evidence="3 4">DSM 4006</strain>
    </source>
</reference>
<dbReference type="EMBL" id="JAUSTP010000069">
    <property type="protein sequence ID" value="MDQ0191637.1"/>
    <property type="molecule type" value="Genomic_DNA"/>
</dbReference>